<dbReference type="SUPFAM" id="SSF52540">
    <property type="entry name" value="P-loop containing nucleoside triphosphate hydrolases"/>
    <property type="match status" value="1"/>
</dbReference>
<dbReference type="GO" id="GO:0008146">
    <property type="term" value="F:sulfotransferase activity"/>
    <property type="evidence" value="ECO:0007669"/>
    <property type="project" value="InterPro"/>
</dbReference>
<accession>A0A1M6W5W4</accession>
<dbReference type="STRING" id="156994.SAMN04488028_110131"/>
<proteinExistence type="predicted"/>
<evidence type="ECO:0000313" key="2">
    <source>
        <dbReference type="EMBL" id="SHK88916.1"/>
    </source>
</evidence>
<dbReference type="InterPro" id="IPR000863">
    <property type="entry name" value="Sulfotransferase_dom"/>
</dbReference>
<dbReference type="AlphaFoldDB" id="A0A1M6W5W4"/>
<name>A0A1M6W5W4_REIAG</name>
<protein>
    <submittedName>
        <fullName evidence="2">Sulfotransferase family protein</fullName>
    </submittedName>
</protein>
<sequence>MSKNKPLFNRINNRVRLEVKLLLLQVLRLFKTINPEQSILVFSDPRGGSTWLAELIHHLDQSIIYWEPLHPKHNSTIREIGFGWRQHIPKNAVWPQAKSAFDQILKLAPLNEWTSMRFSAIDYVKCQTPIIKFCRGNHLIHWLCQQYTFKYKPVVLLRHPFAVAASQLKQGGWDHAFSEFIIPQTKYNDIYLANQDFLKNLSTKEESLVATWCITNKDLLAPNSNWHTIYYESLITNPKEHIESLFLDWGMELPISIHQSFNKASATSVDLVENDSSKQLNKWQFYFDEGSLDNMQKVLDHFGINIYSKSSLYPSI</sequence>
<reference evidence="3" key="1">
    <citation type="submission" date="2016-11" db="EMBL/GenBank/DDBJ databases">
        <authorList>
            <person name="Varghese N."/>
            <person name="Submissions S."/>
        </authorList>
    </citation>
    <scope>NUCLEOTIDE SEQUENCE [LARGE SCALE GENOMIC DNA]</scope>
    <source>
        <strain evidence="3">DSM 26134</strain>
    </source>
</reference>
<keyword evidence="2" id="KW-0808">Transferase</keyword>
<dbReference type="Gene3D" id="3.40.50.300">
    <property type="entry name" value="P-loop containing nucleotide triphosphate hydrolases"/>
    <property type="match status" value="1"/>
</dbReference>
<evidence type="ECO:0000259" key="1">
    <source>
        <dbReference type="Pfam" id="PF00685"/>
    </source>
</evidence>
<feature type="domain" description="Sulfotransferase" evidence="1">
    <location>
        <begin position="38"/>
        <end position="299"/>
    </location>
</feature>
<gene>
    <name evidence="2" type="ORF">SAMN04488028_110131</name>
</gene>
<dbReference type="Pfam" id="PF00685">
    <property type="entry name" value="Sulfotransfer_1"/>
    <property type="match status" value="1"/>
</dbReference>
<evidence type="ECO:0000313" key="3">
    <source>
        <dbReference type="Proteomes" id="UP000184474"/>
    </source>
</evidence>
<dbReference type="InterPro" id="IPR027417">
    <property type="entry name" value="P-loop_NTPase"/>
</dbReference>
<dbReference type="Proteomes" id="UP000184474">
    <property type="component" value="Unassembled WGS sequence"/>
</dbReference>
<organism evidence="2 3">
    <name type="scientific">Reichenbachiella agariperforans</name>
    <dbReference type="NCBI Taxonomy" id="156994"/>
    <lineage>
        <taxon>Bacteria</taxon>
        <taxon>Pseudomonadati</taxon>
        <taxon>Bacteroidota</taxon>
        <taxon>Cytophagia</taxon>
        <taxon>Cytophagales</taxon>
        <taxon>Reichenbachiellaceae</taxon>
        <taxon>Reichenbachiella</taxon>
    </lineage>
</organism>
<dbReference type="EMBL" id="FRAA01000010">
    <property type="protein sequence ID" value="SHK88916.1"/>
    <property type="molecule type" value="Genomic_DNA"/>
</dbReference>
<keyword evidence="3" id="KW-1185">Reference proteome</keyword>